<feature type="domain" description="RRM" evidence="9">
    <location>
        <begin position="547"/>
        <end position="620"/>
    </location>
</feature>
<feature type="region of interest" description="Disordered" evidence="8">
    <location>
        <begin position="1"/>
        <end position="24"/>
    </location>
</feature>
<reference evidence="11" key="1">
    <citation type="submission" date="2025-08" db="UniProtKB">
        <authorList>
            <consortium name="RefSeq"/>
        </authorList>
    </citation>
    <scope>IDENTIFICATION</scope>
    <source>
        <tissue evidence="11">Entire body</tissue>
    </source>
</reference>
<gene>
    <name evidence="11" type="primary">LOC108736437</name>
</gene>
<evidence type="ECO:0000256" key="1">
    <source>
        <dbReference type="ARBA" id="ARBA00004123"/>
    </source>
</evidence>
<dbReference type="GO" id="GO:0005634">
    <property type="term" value="C:nucleus"/>
    <property type="evidence" value="ECO:0007669"/>
    <property type="project" value="UniProtKB-SubCell"/>
</dbReference>
<dbReference type="RefSeq" id="XP_025829161.1">
    <property type="nucleotide sequence ID" value="XM_025973376.1"/>
</dbReference>
<dbReference type="AlphaFoldDB" id="A0A7F5QVP1"/>
<dbReference type="GeneID" id="108736437"/>
<dbReference type="CTD" id="31448"/>
<protein>
    <submittedName>
        <fullName evidence="11">Squamous cell carcinoma antigen recognized by T-cells 3 isoform X1</fullName>
    </submittedName>
</protein>
<dbReference type="InterPro" id="IPR008669">
    <property type="entry name" value="LSM_interact"/>
</dbReference>
<dbReference type="Proteomes" id="UP000192223">
    <property type="component" value="Unplaced"/>
</dbReference>
<evidence type="ECO:0000256" key="2">
    <source>
        <dbReference type="ARBA" id="ARBA00022664"/>
    </source>
</evidence>
<dbReference type="Pfam" id="PF05391">
    <property type="entry name" value="Lsm_interact"/>
    <property type="match status" value="1"/>
</dbReference>
<keyword evidence="2" id="KW-0507">mRNA processing</keyword>
<dbReference type="Gene3D" id="1.25.40.10">
    <property type="entry name" value="Tetratricopeptide repeat domain"/>
    <property type="match status" value="1"/>
</dbReference>
<dbReference type="OrthoDB" id="360390at2759"/>
<dbReference type="FunCoup" id="A0A7F5QVP1">
    <property type="interactions" value="1369"/>
</dbReference>
<dbReference type="Pfam" id="PF23240">
    <property type="entry name" value="HAT_PRP39_N"/>
    <property type="match status" value="1"/>
</dbReference>
<evidence type="ECO:0000256" key="6">
    <source>
        <dbReference type="ARBA" id="ARBA00023242"/>
    </source>
</evidence>
<evidence type="ECO:0000313" key="10">
    <source>
        <dbReference type="Proteomes" id="UP000192223"/>
    </source>
</evidence>
<dbReference type="PANTHER" id="PTHR17204">
    <property type="entry name" value="PRE-MRNA PROCESSING PROTEIN PRP39-RELATED"/>
    <property type="match status" value="1"/>
</dbReference>
<evidence type="ECO:0000256" key="7">
    <source>
        <dbReference type="PROSITE-ProRule" id="PRU00176"/>
    </source>
</evidence>
<dbReference type="PROSITE" id="PS50102">
    <property type="entry name" value="RRM"/>
    <property type="match status" value="2"/>
</dbReference>
<dbReference type="InterPro" id="IPR000504">
    <property type="entry name" value="RRM_dom"/>
</dbReference>
<keyword evidence="6" id="KW-0539">Nucleus</keyword>
<dbReference type="SMART" id="SM00360">
    <property type="entry name" value="RRM"/>
    <property type="match status" value="2"/>
</dbReference>
<keyword evidence="4 7" id="KW-0694">RNA-binding</keyword>
<dbReference type="SUPFAM" id="SSF48452">
    <property type="entry name" value="TPR-like"/>
    <property type="match status" value="1"/>
</dbReference>
<keyword evidence="3" id="KW-0677">Repeat</keyword>
<organism evidence="10 11">
    <name type="scientific">Agrilus planipennis</name>
    <name type="common">Emerald ash borer</name>
    <name type="synonym">Agrilus marcopoli</name>
    <dbReference type="NCBI Taxonomy" id="224129"/>
    <lineage>
        <taxon>Eukaryota</taxon>
        <taxon>Metazoa</taxon>
        <taxon>Ecdysozoa</taxon>
        <taxon>Arthropoda</taxon>
        <taxon>Hexapoda</taxon>
        <taxon>Insecta</taxon>
        <taxon>Pterygota</taxon>
        <taxon>Neoptera</taxon>
        <taxon>Endopterygota</taxon>
        <taxon>Coleoptera</taxon>
        <taxon>Polyphaga</taxon>
        <taxon>Elateriformia</taxon>
        <taxon>Buprestoidea</taxon>
        <taxon>Buprestidae</taxon>
        <taxon>Agrilinae</taxon>
        <taxon>Agrilus</taxon>
    </lineage>
</organism>
<evidence type="ECO:0000256" key="3">
    <source>
        <dbReference type="ARBA" id="ARBA00022737"/>
    </source>
</evidence>
<dbReference type="Pfam" id="PF00076">
    <property type="entry name" value="RRM_1"/>
    <property type="match status" value="2"/>
</dbReference>
<dbReference type="SMART" id="SM00386">
    <property type="entry name" value="HAT"/>
    <property type="match status" value="7"/>
</dbReference>
<sequence length="784" mass="91737">MDKMETSDSSSSESDENENELEGRAEELERQLADNKYLYDVHVELVNLYRQIGDLKSMRAAYERFYELFPLTPELWLTWLKIEMELAISPEDKKNVLGLFEKAVEDYLSINLWLEYAQFSMGVLESDEVRIIINKGLSVGGLHVSEGSLLWDVLREFEITHLSLMEVGTEEWQKQLQTVQEVFRRQLSVPLLDMEGTYREWKFWLEQLPENHGLDVKQVEWAYQNALKKLEKYTPFEERILELNDDTEILNCYREYIKASNDPSMCLCLYERAVAKLSLNTELWSEYCYYCMKLGEICNKVVKRALRNCPWSEELWICLLRILEDQKKEQKEVTESLEQGLTSISPTPGLNLWLAYLEYFKRNSESTEHLHKLFSQAFHQLGDINDPSFILHRWEARLYVKEGNFEGARKIWSDILKNPNFRKSASAWLEYAALERQSKEPQTLRMIFQRAISVPLDWPQYIVDEWTLFEREFGTLQDIIRCEKICKENLKKHMLNNSNLPAENEKRIERKRPWEDDKEKISQFKKIKQTDRKLTKKLNPSDFDKEKSIFLSNMRSSVTEEKLKELFPNAVKILIPTDKRGNSRCFAYIEFGDKEEAEKSLQRDREPIDGRPLFISKCRSQEQTEKKFKFPTTKEKNKLFVKGLPFSYTNKDLEDIFKPHGAVAVRLVTYKDGQSKGLAYIEFSNEEMAEKALKATDQMKLEDSTISVFISAPPPKKSPSEERTLLGAGRNGSTLQHGRPRLKVPLIPRALQSKVISSNSTETSENKATAKSNEDFRKMLLKKS</sequence>
<feature type="domain" description="RRM" evidence="9">
    <location>
        <begin position="637"/>
        <end position="713"/>
    </location>
</feature>
<feature type="compositionally biased region" description="Polar residues" evidence="8">
    <location>
        <begin position="754"/>
        <end position="771"/>
    </location>
</feature>
<evidence type="ECO:0000256" key="4">
    <source>
        <dbReference type="ARBA" id="ARBA00022884"/>
    </source>
</evidence>
<dbReference type="SUPFAM" id="SSF54928">
    <property type="entry name" value="RNA-binding domain, RBD"/>
    <property type="match status" value="2"/>
</dbReference>
<dbReference type="Gene3D" id="3.30.70.330">
    <property type="match status" value="2"/>
</dbReference>
<comment type="subcellular location">
    <subcellularLocation>
        <location evidence="1">Nucleus</location>
    </subcellularLocation>
</comment>
<feature type="region of interest" description="Disordered" evidence="8">
    <location>
        <begin position="712"/>
        <end position="784"/>
    </location>
</feature>
<evidence type="ECO:0000256" key="5">
    <source>
        <dbReference type="ARBA" id="ARBA00023187"/>
    </source>
</evidence>
<dbReference type="InterPro" id="IPR012677">
    <property type="entry name" value="Nucleotide-bd_a/b_plait_sf"/>
</dbReference>
<proteinExistence type="predicted"/>
<dbReference type="GO" id="GO:0003723">
    <property type="term" value="F:RNA binding"/>
    <property type="evidence" value="ECO:0007669"/>
    <property type="project" value="UniProtKB-UniRule"/>
</dbReference>
<keyword evidence="5" id="KW-0508">mRNA splicing</keyword>
<name>A0A7F5QVP1_AGRPL</name>
<dbReference type="InterPro" id="IPR011990">
    <property type="entry name" value="TPR-like_helical_dom_sf"/>
</dbReference>
<dbReference type="InterPro" id="IPR035979">
    <property type="entry name" value="RBD_domain_sf"/>
</dbReference>
<dbReference type="GO" id="GO:0006397">
    <property type="term" value="P:mRNA processing"/>
    <property type="evidence" value="ECO:0007669"/>
    <property type="project" value="UniProtKB-KW"/>
</dbReference>
<keyword evidence="10" id="KW-1185">Reference proteome</keyword>
<evidence type="ECO:0000259" key="9">
    <source>
        <dbReference type="PROSITE" id="PS50102"/>
    </source>
</evidence>
<evidence type="ECO:0000313" key="11">
    <source>
        <dbReference type="RefSeq" id="XP_025829161.1"/>
    </source>
</evidence>
<dbReference type="InterPro" id="IPR003107">
    <property type="entry name" value="HAT"/>
</dbReference>
<dbReference type="GO" id="GO:0008380">
    <property type="term" value="P:RNA splicing"/>
    <property type="evidence" value="ECO:0007669"/>
    <property type="project" value="UniProtKB-KW"/>
</dbReference>
<accession>A0A7F5QVP1</accession>
<dbReference type="PANTHER" id="PTHR17204:SF25">
    <property type="entry name" value="RRM DOMAIN-CONTAINING PROTEIN"/>
    <property type="match status" value="1"/>
</dbReference>
<evidence type="ECO:0000256" key="8">
    <source>
        <dbReference type="SAM" id="MobiDB-lite"/>
    </source>
</evidence>
<dbReference type="InParanoid" id="A0A7F5QVP1"/>